<comment type="caution">
    <text evidence="1">The sequence shown here is derived from an EMBL/GenBank/DDBJ whole genome shotgun (WGS) entry which is preliminary data.</text>
</comment>
<keyword evidence="2" id="KW-1185">Reference proteome</keyword>
<protein>
    <submittedName>
        <fullName evidence="1">Uncharacterized protein</fullName>
    </submittedName>
</protein>
<evidence type="ECO:0000313" key="2">
    <source>
        <dbReference type="Proteomes" id="UP000195569"/>
    </source>
</evidence>
<dbReference type="Proteomes" id="UP000195569">
    <property type="component" value="Unassembled WGS sequence"/>
</dbReference>
<proteinExistence type="predicted"/>
<accession>A0A1N7RVT6</accession>
<reference evidence="1" key="1">
    <citation type="submission" date="2016-12" db="EMBL/GenBank/DDBJ databases">
        <authorList>
            <person name="Moulin L."/>
        </authorList>
    </citation>
    <scope>NUCLEOTIDE SEQUENCE [LARGE SCALE GENOMIC DNA]</scope>
    <source>
        <strain evidence="1">STM 7183</strain>
    </source>
</reference>
<evidence type="ECO:0000313" key="1">
    <source>
        <dbReference type="EMBL" id="SIT39201.1"/>
    </source>
</evidence>
<dbReference type="EMBL" id="CYGY02000021">
    <property type="protein sequence ID" value="SIT39201.1"/>
    <property type="molecule type" value="Genomic_DNA"/>
</dbReference>
<organism evidence="1 2">
    <name type="scientific">Paraburkholderia piptadeniae</name>
    <dbReference type="NCBI Taxonomy" id="1701573"/>
    <lineage>
        <taxon>Bacteria</taxon>
        <taxon>Pseudomonadati</taxon>
        <taxon>Pseudomonadota</taxon>
        <taxon>Betaproteobacteria</taxon>
        <taxon>Burkholderiales</taxon>
        <taxon>Burkholderiaceae</taxon>
        <taxon>Paraburkholderia</taxon>
    </lineage>
</organism>
<dbReference type="AlphaFoldDB" id="A0A1N7RVT6"/>
<sequence>MCCGGGSFRGVAFTDHAGTHASIPADGAAAGRTGRPLFRWMSKGVQPACVAGARFCANAPGGMVRAGSCATQATRGNPGVVRS</sequence>
<name>A0A1N7RVT6_9BURK</name>
<gene>
    <name evidence="1" type="ORF">BN2476_210087</name>
</gene>